<dbReference type="SUPFAM" id="SSF52777">
    <property type="entry name" value="CoA-dependent acyltransferases"/>
    <property type="match status" value="1"/>
</dbReference>
<accession>A0AAE0GPV9</accession>
<dbReference type="Gene3D" id="3.30.300.30">
    <property type="match status" value="1"/>
</dbReference>
<dbReference type="InterPro" id="IPR009081">
    <property type="entry name" value="PP-bd_ACP"/>
</dbReference>
<keyword evidence="1" id="KW-0596">Phosphopantetheine</keyword>
<dbReference type="InterPro" id="IPR001031">
    <property type="entry name" value="Thioesterase"/>
</dbReference>
<evidence type="ECO:0000256" key="1">
    <source>
        <dbReference type="ARBA" id="ARBA00022450"/>
    </source>
</evidence>
<evidence type="ECO:0000313" key="5">
    <source>
        <dbReference type="EMBL" id="KAK3281376.1"/>
    </source>
</evidence>
<dbReference type="PANTHER" id="PTHR45527">
    <property type="entry name" value="NONRIBOSOMAL PEPTIDE SYNTHETASE"/>
    <property type="match status" value="1"/>
</dbReference>
<dbReference type="GO" id="GO:0031177">
    <property type="term" value="F:phosphopantetheine binding"/>
    <property type="evidence" value="ECO:0007669"/>
    <property type="project" value="TreeGrafter"/>
</dbReference>
<dbReference type="EMBL" id="LGRX02003861">
    <property type="protein sequence ID" value="KAK3281376.1"/>
    <property type="molecule type" value="Genomic_DNA"/>
</dbReference>
<organism evidence="5 6">
    <name type="scientific">Cymbomonas tetramitiformis</name>
    <dbReference type="NCBI Taxonomy" id="36881"/>
    <lineage>
        <taxon>Eukaryota</taxon>
        <taxon>Viridiplantae</taxon>
        <taxon>Chlorophyta</taxon>
        <taxon>Pyramimonadophyceae</taxon>
        <taxon>Pyramimonadales</taxon>
        <taxon>Pyramimonadaceae</taxon>
        <taxon>Cymbomonas</taxon>
    </lineage>
</organism>
<dbReference type="InterPro" id="IPR045851">
    <property type="entry name" value="AMP-bd_C_sf"/>
</dbReference>
<dbReference type="InterPro" id="IPR042099">
    <property type="entry name" value="ANL_N_sf"/>
</dbReference>
<feature type="compositionally biased region" description="Polar residues" evidence="3">
    <location>
        <begin position="872"/>
        <end position="882"/>
    </location>
</feature>
<dbReference type="PROSITE" id="PS50075">
    <property type="entry name" value="CARRIER"/>
    <property type="match status" value="1"/>
</dbReference>
<dbReference type="PANTHER" id="PTHR45527:SF1">
    <property type="entry name" value="FATTY ACID SYNTHASE"/>
    <property type="match status" value="1"/>
</dbReference>
<reference evidence="5 6" key="1">
    <citation type="journal article" date="2015" name="Genome Biol. Evol.">
        <title>Comparative Genomics of a Bacterivorous Green Alga Reveals Evolutionary Causalities and Consequences of Phago-Mixotrophic Mode of Nutrition.</title>
        <authorList>
            <person name="Burns J.A."/>
            <person name="Paasch A."/>
            <person name="Narechania A."/>
            <person name="Kim E."/>
        </authorList>
    </citation>
    <scope>NUCLEOTIDE SEQUENCE [LARGE SCALE GENOMIC DNA]</scope>
    <source>
        <strain evidence="5 6">PLY_AMNH</strain>
    </source>
</reference>
<dbReference type="Gene3D" id="3.40.50.1820">
    <property type="entry name" value="alpha/beta hydrolase"/>
    <property type="match status" value="1"/>
</dbReference>
<proteinExistence type="predicted"/>
<dbReference type="InterPro" id="IPR029058">
    <property type="entry name" value="AB_hydrolase_fold"/>
</dbReference>
<sequence>MVSHMPSSHTKIPARTSSTKPQNIYSKGIQPLLSDSHKRQIKCLFSPFQGTTSLRSLCKRTPRACRSVAARPNLQQTRAALAVENPENALKEAEEKVKIEHWRAVYDRTSPSIEMPASVYPVGSKRSLQKSAVETTLPACKLSELEALSDTATTSFTATLSGAFSILVARICKQTELMVGVGHAQDGNFSFSPLPLNLGDTESVCDVLRCVEEALSETGQHALAADTILRELQLGPAGELQLLFPVGLVESDGKMETKAALQGDALENLSLVIEVVRPLPGAENADLTVRFHYDTGLYSTGLVEILAQTFTQVLDSLCSQPETLWTHLPLVSATEAQQLTVGLQAPVYPLQAACIHQLFEEQAAATPSASAVTCGGTTLTYEQLERRTRALALKLKRSGVGEGSLVGVCMHRCTDLVVALIAIMRAGAAYVPLDPSFPADRLQYIVEHSGVKVMLAHTALDVVSQLTDSADLVISMEEVAADLEETEEALPTAGHADSSLIYTMYTSGSTGNPKGVALPHSAVAELLASMNRRLGLAEGDQWVGLTTVSFDISVLEMFGPLTSGAELIFLGQGDSADPAKIITAVSDSLRRDTAGDTVVQATPSTWNMLLQCGWEVEAVERQRLQLLTGGEALPRPVGEALVENAREVWNVYGPTETAIWSTTNALHEEVGRSAAAETAGEAEPSSRGSNIGKPLDNEMVYVLDENQELVPQGLAGELFIGGRGLADGYLHQPELSAERFIPNPYDEQGGLMYKTGDLVTWTPEGDLLFLGRLDNQVKLRGFRIELGDIESALEGQPTVKAAAVVIRGEPQQLVGYVTLKEGHEDVSASDLRTACSDLLPYYMVPTTVMLMDALPQTPNGKIDRKALPEPKVSSSGSASEPTNATEKQLCKIWAAVLKLDSVGITDNFFDLGGNSIAVAQVAFKIEQVMDRKIQLPMLIAHPTVAELASYMDSRDPDAPPEYQAIVPLRKRPGKPTVYCVHPAGGHVISYMQLLPHFKEEFSFYGIQAYGLEEGQEIMTSVPDTAAIYVDEIIKQQELDGFGPEDPVHVAGWSYGGVLAYEVAQQLQRKGYKMGMLGLIDSWCPVHLSPDVTQDTSDQYLVGVLCRYYGGVFGRDDLVPLQQYSHLPLKEQMEIVISEAVRVGVLPNDVSKEQFMRIADVLRGTLVATFEYSRTSPLWEQSYEGDVVVFRANERHKHANNPRMVWVEVMQVINASAEPKVFPVTGSHYRLLLEPHAQMLAEQIEEALCPYLQSQDECSLPAEGNIKIEI</sequence>
<feature type="domain" description="Carrier" evidence="4">
    <location>
        <begin position="880"/>
        <end position="955"/>
    </location>
</feature>
<evidence type="ECO:0000313" key="6">
    <source>
        <dbReference type="Proteomes" id="UP001190700"/>
    </source>
</evidence>
<comment type="caution">
    <text evidence="5">The sequence shown here is derived from an EMBL/GenBank/DDBJ whole genome shotgun (WGS) entry which is preliminary data.</text>
</comment>
<feature type="region of interest" description="Disordered" evidence="3">
    <location>
        <begin position="672"/>
        <end position="692"/>
    </location>
</feature>
<dbReference type="AlphaFoldDB" id="A0AAE0GPV9"/>
<evidence type="ECO:0000256" key="2">
    <source>
        <dbReference type="ARBA" id="ARBA00022553"/>
    </source>
</evidence>
<dbReference type="SUPFAM" id="SSF56801">
    <property type="entry name" value="Acetyl-CoA synthetase-like"/>
    <property type="match status" value="1"/>
</dbReference>
<dbReference type="InterPro" id="IPR006162">
    <property type="entry name" value="Ppantetheine_attach_site"/>
</dbReference>
<gene>
    <name evidence="5" type="ORF">CYMTET_10835</name>
</gene>
<dbReference type="Pfam" id="PF00501">
    <property type="entry name" value="AMP-binding"/>
    <property type="match status" value="1"/>
</dbReference>
<dbReference type="Gene3D" id="1.10.1200.10">
    <property type="entry name" value="ACP-like"/>
    <property type="match status" value="1"/>
</dbReference>
<dbReference type="GO" id="GO:0044550">
    <property type="term" value="P:secondary metabolite biosynthetic process"/>
    <property type="evidence" value="ECO:0007669"/>
    <property type="project" value="TreeGrafter"/>
</dbReference>
<keyword evidence="2" id="KW-0597">Phosphoprotein</keyword>
<dbReference type="GO" id="GO:0005737">
    <property type="term" value="C:cytoplasm"/>
    <property type="evidence" value="ECO:0007669"/>
    <property type="project" value="TreeGrafter"/>
</dbReference>
<dbReference type="Pfam" id="PF00975">
    <property type="entry name" value="Thioesterase"/>
    <property type="match status" value="1"/>
</dbReference>
<dbReference type="InterPro" id="IPR000873">
    <property type="entry name" value="AMP-dep_synth/lig_dom"/>
</dbReference>
<name>A0AAE0GPV9_9CHLO</name>
<protein>
    <recommendedName>
        <fullName evidence="4">Carrier domain-containing protein</fullName>
    </recommendedName>
</protein>
<dbReference type="InterPro" id="IPR036736">
    <property type="entry name" value="ACP-like_sf"/>
</dbReference>
<dbReference type="Proteomes" id="UP001190700">
    <property type="component" value="Unassembled WGS sequence"/>
</dbReference>
<feature type="region of interest" description="Disordered" evidence="3">
    <location>
        <begin position="860"/>
        <end position="882"/>
    </location>
</feature>
<dbReference type="InterPro" id="IPR025110">
    <property type="entry name" value="AMP-bd_C"/>
</dbReference>
<dbReference type="InterPro" id="IPR010071">
    <property type="entry name" value="AA_adenyl_dom"/>
</dbReference>
<dbReference type="NCBIfam" id="TIGR01733">
    <property type="entry name" value="AA-adenyl-dom"/>
    <property type="match status" value="1"/>
</dbReference>
<evidence type="ECO:0000259" key="4">
    <source>
        <dbReference type="PROSITE" id="PS50075"/>
    </source>
</evidence>
<dbReference type="FunFam" id="1.10.1200.10:FF:000005">
    <property type="entry name" value="Nonribosomal peptide synthetase 1"/>
    <property type="match status" value="1"/>
</dbReference>
<dbReference type="Pfam" id="PF00550">
    <property type="entry name" value="PP-binding"/>
    <property type="match status" value="1"/>
</dbReference>
<dbReference type="SUPFAM" id="SSF53474">
    <property type="entry name" value="alpha/beta-Hydrolases"/>
    <property type="match status" value="1"/>
</dbReference>
<feature type="region of interest" description="Disordered" evidence="3">
    <location>
        <begin position="1"/>
        <end position="25"/>
    </location>
</feature>
<keyword evidence="6" id="KW-1185">Reference proteome</keyword>
<evidence type="ECO:0000256" key="3">
    <source>
        <dbReference type="SAM" id="MobiDB-lite"/>
    </source>
</evidence>
<dbReference type="GO" id="GO:0043041">
    <property type="term" value="P:amino acid activation for nonribosomal peptide biosynthetic process"/>
    <property type="evidence" value="ECO:0007669"/>
    <property type="project" value="TreeGrafter"/>
</dbReference>
<dbReference type="Gene3D" id="3.40.50.12780">
    <property type="entry name" value="N-terminal domain of ligase-like"/>
    <property type="match status" value="1"/>
</dbReference>
<dbReference type="Pfam" id="PF13193">
    <property type="entry name" value="AMP-binding_C"/>
    <property type="match status" value="1"/>
</dbReference>
<dbReference type="Gene3D" id="3.30.559.30">
    <property type="entry name" value="Nonribosomal peptide synthetase, condensation domain"/>
    <property type="match status" value="1"/>
</dbReference>
<dbReference type="SUPFAM" id="SSF47336">
    <property type="entry name" value="ACP-like"/>
    <property type="match status" value="1"/>
</dbReference>
<dbReference type="PROSITE" id="PS00012">
    <property type="entry name" value="PHOSPHOPANTETHEINE"/>
    <property type="match status" value="1"/>
</dbReference>